<accession>A0AAP0NYH6</accession>
<gene>
    <name evidence="2" type="ORF">Syun_018543</name>
</gene>
<dbReference type="Proteomes" id="UP001420932">
    <property type="component" value="Unassembled WGS sequence"/>
</dbReference>
<organism evidence="2 3">
    <name type="scientific">Stephania yunnanensis</name>
    <dbReference type="NCBI Taxonomy" id="152371"/>
    <lineage>
        <taxon>Eukaryota</taxon>
        <taxon>Viridiplantae</taxon>
        <taxon>Streptophyta</taxon>
        <taxon>Embryophyta</taxon>
        <taxon>Tracheophyta</taxon>
        <taxon>Spermatophyta</taxon>
        <taxon>Magnoliopsida</taxon>
        <taxon>Ranunculales</taxon>
        <taxon>Menispermaceae</taxon>
        <taxon>Menispermoideae</taxon>
        <taxon>Cissampelideae</taxon>
        <taxon>Stephania</taxon>
    </lineage>
</organism>
<feature type="region of interest" description="Disordered" evidence="1">
    <location>
        <begin position="50"/>
        <end position="84"/>
    </location>
</feature>
<feature type="compositionally biased region" description="Basic and acidic residues" evidence="1">
    <location>
        <begin position="68"/>
        <end position="84"/>
    </location>
</feature>
<comment type="caution">
    <text evidence="2">The sequence shown here is derived from an EMBL/GenBank/DDBJ whole genome shotgun (WGS) entry which is preliminary data.</text>
</comment>
<dbReference type="EMBL" id="JBBNAF010000008">
    <property type="protein sequence ID" value="KAK9120926.1"/>
    <property type="molecule type" value="Genomic_DNA"/>
</dbReference>
<name>A0AAP0NYH6_9MAGN</name>
<evidence type="ECO:0000313" key="2">
    <source>
        <dbReference type="EMBL" id="KAK9120926.1"/>
    </source>
</evidence>
<reference evidence="2 3" key="1">
    <citation type="submission" date="2024-01" db="EMBL/GenBank/DDBJ databases">
        <title>Genome assemblies of Stephania.</title>
        <authorList>
            <person name="Yang L."/>
        </authorList>
    </citation>
    <scope>NUCLEOTIDE SEQUENCE [LARGE SCALE GENOMIC DNA]</scope>
    <source>
        <strain evidence="2">YNDBR</strain>
        <tissue evidence="2">Leaf</tissue>
    </source>
</reference>
<evidence type="ECO:0000256" key="1">
    <source>
        <dbReference type="SAM" id="MobiDB-lite"/>
    </source>
</evidence>
<keyword evidence="3" id="KW-1185">Reference proteome</keyword>
<evidence type="ECO:0000313" key="3">
    <source>
        <dbReference type="Proteomes" id="UP001420932"/>
    </source>
</evidence>
<protein>
    <submittedName>
        <fullName evidence="2">Uncharacterized protein</fullName>
    </submittedName>
</protein>
<sequence>MWLGAMRLFEIDFAEIEEAINFEALNLCPIVRFRGYLKFCVDYFWTSRRVGPQGQCDCRKRARKKKTRGQDENGKKANKEKERKYKNVLVTGHPSRLSKAGNNRSKSRVRLDVFAEKAFSE</sequence>
<proteinExistence type="predicted"/>
<dbReference type="AlphaFoldDB" id="A0AAP0NYH6"/>